<dbReference type="PANTHER" id="PTHR36848:SF2">
    <property type="entry name" value="SECRETED PROTEIN"/>
    <property type="match status" value="1"/>
</dbReference>
<sequence length="745" mass="82276">MGNSIFRNGSYAVDHFSARGAEAVTRFWDKHILTGGLDDLLAKAGNYGKFKSKYGININAYLPLFSFKQNNVAMQNATPGDFECTLDKQNEMERFLNDFHQVLGEAYKEYLDTLRRWLHARLGKDLSVQPAYNLPMDMLDVIPHVDVPECESLSFMDSIDLYRKFVGPAQLAGKKVISNEMGAAVLQAYRYPIPQLLFSMNRAFTAGINRFVLHGGAYTGNYYATTWPGHTAFNYFFSDTFSEKQPVWNHGLKDALEYASRVSHIFRQGVPKIDVARYSKESITTMVPGPELADLIGQAWSYTYISSDNLRTEGLKVSDGCLAPKGPAWQAMVVDQSQNLTLEAITSLEDFASAGFPIIFSGGSPGFYPVGNDTESDFRRELLRLKSFKVVHEVSGDGIAEKLTSIGLIPRAGAKTNGTWYTTWYDAGDIKYAFVYNDMAEASGELIVTSTETPFFYNAWTGDRSPVLIYKQEDGKTTIPLHLTGNQTAIIAFSNILSRSIPTPRTVIRSAPPNVIGTEVGRGSEAVLHIAHARGDQVVQLDNGTVVCIHGQSVAPEFSLSNWTLVAEHWEAPEDLSDASIIARKSNTTHQLPELVSWDQLPALVNVSGIGYYNKSFDWCSSEECANGKADGAYLNLGRITHAVRVFVNGRQTPAVDFMNPVVDISPYLKTGKNEICIVAPTVMWNYLRGLLPELKSASSMPYPFILGITPPAVEAGLVSTVTITPYKLEQVAQLSGTKIMQPKI</sequence>
<dbReference type="InterPro" id="IPR008979">
    <property type="entry name" value="Galactose-bd-like_sf"/>
</dbReference>
<dbReference type="Pfam" id="PF17132">
    <property type="entry name" value="Glyco_hydro_106"/>
    <property type="match status" value="1"/>
</dbReference>
<evidence type="ECO:0000313" key="2">
    <source>
        <dbReference type="Proteomes" id="UP000076552"/>
    </source>
</evidence>
<evidence type="ECO:0000313" key="1">
    <source>
        <dbReference type="EMBL" id="KZL76820.1"/>
    </source>
</evidence>
<dbReference type="SUPFAM" id="SSF49785">
    <property type="entry name" value="Galactose-binding domain-like"/>
    <property type="match status" value="1"/>
</dbReference>
<dbReference type="Proteomes" id="UP000076552">
    <property type="component" value="Unassembled WGS sequence"/>
</dbReference>
<keyword evidence="2" id="KW-1185">Reference proteome</keyword>
<dbReference type="EMBL" id="LFIV01000012">
    <property type="protein sequence ID" value="KZL76820.1"/>
    <property type="molecule type" value="Genomic_DNA"/>
</dbReference>
<dbReference type="InterPro" id="IPR053161">
    <property type="entry name" value="Ulvan_degrading_GH"/>
</dbReference>
<name>A0A166XPX3_9PEZI</name>
<proteinExistence type="predicted"/>
<dbReference type="Gene3D" id="2.60.120.260">
    <property type="entry name" value="Galactose-binding domain-like"/>
    <property type="match status" value="1"/>
</dbReference>
<organism evidence="1 2">
    <name type="scientific">Colletotrichum tofieldiae</name>
    <dbReference type="NCBI Taxonomy" id="708197"/>
    <lineage>
        <taxon>Eukaryota</taxon>
        <taxon>Fungi</taxon>
        <taxon>Dikarya</taxon>
        <taxon>Ascomycota</taxon>
        <taxon>Pezizomycotina</taxon>
        <taxon>Sordariomycetes</taxon>
        <taxon>Hypocreomycetidae</taxon>
        <taxon>Glomerellales</taxon>
        <taxon>Glomerellaceae</taxon>
        <taxon>Colletotrichum</taxon>
        <taxon>Colletotrichum spaethianum species complex</taxon>
    </lineage>
</organism>
<accession>A0A166XPX3</accession>
<comment type="caution">
    <text evidence="1">The sequence shown here is derived from an EMBL/GenBank/DDBJ whole genome shotgun (WGS) entry which is preliminary data.</text>
</comment>
<reference evidence="1 2" key="1">
    <citation type="submission" date="2015-06" db="EMBL/GenBank/DDBJ databases">
        <title>Survival trade-offs in plant roots during colonization by closely related pathogenic and mutualistic fungi.</title>
        <authorList>
            <person name="Hacquard S."/>
            <person name="Kracher B."/>
            <person name="Hiruma K."/>
            <person name="Weinman A."/>
            <person name="Muench P."/>
            <person name="Garrido Oter R."/>
            <person name="Ver Loren van Themaat E."/>
            <person name="Dallerey J.-F."/>
            <person name="Damm U."/>
            <person name="Henrissat B."/>
            <person name="Lespinet O."/>
            <person name="Thon M."/>
            <person name="Kemen E."/>
            <person name="McHardy A.C."/>
            <person name="Schulze-Lefert P."/>
            <person name="O'Connell R.J."/>
        </authorList>
    </citation>
    <scope>NUCLEOTIDE SEQUENCE [LARGE SCALE GENOMIC DNA]</scope>
    <source>
        <strain evidence="1 2">0861</strain>
    </source>
</reference>
<dbReference type="PANTHER" id="PTHR36848">
    <property type="entry name" value="DNA-BINDING PROTEIN (PUTATIVE SECRETED PROTEIN)-RELATED"/>
    <property type="match status" value="1"/>
</dbReference>
<dbReference type="STRING" id="708197.A0A166XPX3"/>
<dbReference type="AlphaFoldDB" id="A0A166XPX3"/>
<gene>
    <name evidence="1" type="ORF">CT0861_11316</name>
</gene>
<protein>
    <submittedName>
        <fullName evidence="1">Secreted protein</fullName>
    </submittedName>
</protein>